<dbReference type="SUPFAM" id="SSF53474">
    <property type="entry name" value="alpha/beta-Hydrolases"/>
    <property type="match status" value="1"/>
</dbReference>
<protein>
    <submittedName>
        <fullName evidence="2">Alpha/beta hydrolase</fullName>
    </submittedName>
</protein>
<comment type="caution">
    <text evidence="2">The sequence shown here is derived from an EMBL/GenBank/DDBJ whole genome shotgun (WGS) entry which is preliminary data.</text>
</comment>
<feature type="domain" description="AB hydrolase-1" evidence="1">
    <location>
        <begin position="33"/>
        <end position="140"/>
    </location>
</feature>
<dbReference type="Gene3D" id="3.40.50.1820">
    <property type="entry name" value="alpha/beta hydrolase"/>
    <property type="match status" value="1"/>
</dbReference>
<accession>A0ABS5W4A6</accession>
<sequence>MVQSEPAFTVGEWISADGLTLRYRDHPGGEGRPPILCIPGLTRNARDFESVASTFAGGWRVICADLRGRGLSDYAKDSASYNPMQYVADISALLDQAGLARVVVIGTSLGGIVAMLLATLSPERIAGVVLNDIGPHIEEAGLTRIRDYVGQGRSYPTWMHAARGLREQGGIAYPDFKIADWLKLAKRLMAVGPGGRIAFDYDMRIAEPFSTPSGTAPADMWPAFKALAGRPVLAIRGGVSDILSAATLSRMKKELPGLDAVTIRRVGHAPTLDEPQALDAISRLLGKVEAAQV</sequence>
<dbReference type="PANTHER" id="PTHR43798">
    <property type="entry name" value="MONOACYLGLYCEROL LIPASE"/>
    <property type="match status" value="1"/>
</dbReference>
<dbReference type="RefSeq" id="WP_214534494.1">
    <property type="nucleotide sequence ID" value="NZ_JAHFVK010000001.1"/>
</dbReference>
<keyword evidence="3" id="KW-1185">Reference proteome</keyword>
<keyword evidence="2" id="KW-0378">Hydrolase</keyword>
<evidence type="ECO:0000313" key="2">
    <source>
        <dbReference type="EMBL" id="MBT2133224.1"/>
    </source>
</evidence>
<evidence type="ECO:0000313" key="3">
    <source>
        <dbReference type="Proteomes" id="UP000811255"/>
    </source>
</evidence>
<name>A0ABS5W4A6_9SPHN</name>
<evidence type="ECO:0000259" key="1">
    <source>
        <dbReference type="Pfam" id="PF00561"/>
    </source>
</evidence>
<dbReference type="InterPro" id="IPR050266">
    <property type="entry name" value="AB_hydrolase_sf"/>
</dbReference>
<dbReference type="InterPro" id="IPR000073">
    <property type="entry name" value="AB_hydrolase_1"/>
</dbReference>
<dbReference type="InterPro" id="IPR029058">
    <property type="entry name" value="AB_hydrolase_fold"/>
</dbReference>
<dbReference type="EMBL" id="JAHFVK010000001">
    <property type="protein sequence ID" value="MBT2133224.1"/>
    <property type="molecule type" value="Genomic_DNA"/>
</dbReference>
<dbReference type="PANTHER" id="PTHR43798:SF33">
    <property type="entry name" value="HYDROLASE, PUTATIVE (AFU_ORTHOLOGUE AFUA_2G14860)-RELATED"/>
    <property type="match status" value="1"/>
</dbReference>
<organism evidence="2 3">
    <name type="scientific">Croceibacterium selenioxidans</name>
    <dbReference type="NCBI Taxonomy" id="2838833"/>
    <lineage>
        <taxon>Bacteria</taxon>
        <taxon>Pseudomonadati</taxon>
        <taxon>Pseudomonadota</taxon>
        <taxon>Alphaproteobacteria</taxon>
        <taxon>Sphingomonadales</taxon>
        <taxon>Erythrobacteraceae</taxon>
        <taxon>Croceibacterium</taxon>
    </lineage>
</organism>
<dbReference type="Proteomes" id="UP000811255">
    <property type="component" value="Unassembled WGS sequence"/>
</dbReference>
<gene>
    <name evidence="2" type="ORF">KK137_02655</name>
</gene>
<dbReference type="GO" id="GO:0016787">
    <property type="term" value="F:hydrolase activity"/>
    <property type="evidence" value="ECO:0007669"/>
    <property type="project" value="UniProtKB-KW"/>
</dbReference>
<dbReference type="PRINTS" id="PR00111">
    <property type="entry name" value="ABHYDROLASE"/>
</dbReference>
<proteinExistence type="predicted"/>
<dbReference type="Pfam" id="PF00561">
    <property type="entry name" value="Abhydrolase_1"/>
    <property type="match status" value="1"/>
</dbReference>
<reference evidence="2 3" key="1">
    <citation type="submission" date="2021-05" db="EMBL/GenBank/DDBJ databases">
        <title>Croceibacterium sp. LX-88 genome sequence.</title>
        <authorList>
            <person name="Luo X."/>
        </authorList>
    </citation>
    <scope>NUCLEOTIDE SEQUENCE [LARGE SCALE GENOMIC DNA]</scope>
    <source>
        <strain evidence="2 3">LX-88</strain>
    </source>
</reference>